<organism evidence="1 2">
    <name type="scientific">Collybia nuda</name>
    <dbReference type="NCBI Taxonomy" id="64659"/>
    <lineage>
        <taxon>Eukaryota</taxon>
        <taxon>Fungi</taxon>
        <taxon>Dikarya</taxon>
        <taxon>Basidiomycota</taxon>
        <taxon>Agaricomycotina</taxon>
        <taxon>Agaricomycetes</taxon>
        <taxon>Agaricomycetidae</taxon>
        <taxon>Agaricales</taxon>
        <taxon>Tricholomatineae</taxon>
        <taxon>Clitocybaceae</taxon>
        <taxon>Collybia</taxon>
    </lineage>
</organism>
<comment type="caution">
    <text evidence="1">The sequence shown here is derived from an EMBL/GenBank/DDBJ whole genome shotgun (WGS) entry which is preliminary data.</text>
</comment>
<dbReference type="PANTHER" id="PTHR30613:SF1">
    <property type="entry name" value="DUF1479 DOMAIN PROTEIN (AFU_ORTHOLOGUE AFUA_5G09280)"/>
    <property type="match status" value="1"/>
</dbReference>
<sequence length="437" mass="49441">MSLPARFSDLKREIAAAYPDFEERATRAWIEIIEQLKEVTADISNHGVDYIPQVNYSDLETLSKEDIDKIKRRGCVVIRDIVNDTEAKDWKTSLEDYITANPGLDGYPANNPIFYEIFWTKAQLQARSHPNILSTTLWLTNLYHIKGESVEGMDLSNPLSYADRFRIRRPGPQHTNILPPHVDGPTIERWEDPALREYFSEILSGNWHLHDPYEMGGRIKARNSHYERPNQASIFRSFQGWLALSETGPTEGTIQFFPSVALANAYIILRPFFRPLPSADATSIMDAKNWEFDISSPDFPGIHPLDGGYIGPRPTPALHPHLRLETTMTSVPKMRPGDAVFWHCDVIHAVEEEHKGQGDSAVIFIPAVPQTPYNQAYVEKQRETFLSGRRPPDMPQGKCAEFPEGKREDHYVGFGTLDDISLAGRKAMGFPVGVVQG</sequence>
<gene>
    <name evidence="1" type="ORF">BDZ94DRAFT_934615</name>
</gene>
<proteinExistence type="predicted"/>
<dbReference type="Pfam" id="PF07350">
    <property type="entry name" value="Gig2-like"/>
    <property type="match status" value="1"/>
</dbReference>
<evidence type="ECO:0000313" key="1">
    <source>
        <dbReference type="EMBL" id="KAF9460316.1"/>
    </source>
</evidence>
<evidence type="ECO:0000313" key="2">
    <source>
        <dbReference type="Proteomes" id="UP000807353"/>
    </source>
</evidence>
<dbReference type="PANTHER" id="PTHR30613">
    <property type="entry name" value="UNCHARACTERIZED PROTEIN YBIU-RELATED"/>
    <property type="match status" value="1"/>
</dbReference>
<protein>
    <recommendedName>
        <fullName evidence="3">DUF1479-domain-containing protein</fullName>
    </recommendedName>
</protein>
<name>A0A9P5Y2N8_9AGAR</name>
<dbReference type="SUPFAM" id="SSF51197">
    <property type="entry name" value="Clavaminate synthase-like"/>
    <property type="match status" value="1"/>
</dbReference>
<dbReference type="EMBL" id="MU150300">
    <property type="protein sequence ID" value="KAF9460316.1"/>
    <property type="molecule type" value="Genomic_DNA"/>
</dbReference>
<dbReference type="InterPro" id="IPR010856">
    <property type="entry name" value="Gig2-like"/>
</dbReference>
<dbReference type="Gene3D" id="2.60.120.330">
    <property type="entry name" value="B-lactam Antibiotic, Isopenicillin N Synthase, Chain"/>
    <property type="match status" value="1"/>
</dbReference>
<keyword evidence="2" id="KW-1185">Reference proteome</keyword>
<dbReference type="AlphaFoldDB" id="A0A9P5Y2N8"/>
<evidence type="ECO:0008006" key="3">
    <source>
        <dbReference type="Google" id="ProtNLM"/>
    </source>
</evidence>
<dbReference type="OrthoDB" id="8249012at2759"/>
<accession>A0A9P5Y2N8</accession>
<reference evidence="1" key="1">
    <citation type="submission" date="2020-11" db="EMBL/GenBank/DDBJ databases">
        <authorList>
            <consortium name="DOE Joint Genome Institute"/>
            <person name="Ahrendt S."/>
            <person name="Riley R."/>
            <person name="Andreopoulos W."/>
            <person name="Labutti K."/>
            <person name="Pangilinan J."/>
            <person name="Ruiz-Duenas F.J."/>
            <person name="Barrasa J.M."/>
            <person name="Sanchez-Garcia M."/>
            <person name="Camarero S."/>
            <person name="Miyauchi S."/>
            <person name="Serrano A."/>
            <person name="Linde D."/>
            <person name="Babiker R."/>
            <person name="Drula E."/>
            <person name="Ayuso-Fernandez I."/>
            <person name="Pacheco R."/>
            <person name="Padilla G."/>
            <person name="Ferreira P."/>
            <person name="Barriuso J."/>
            <person name="Kellner H."/>
            <person name="Castanera R."/>
            <person name="Alfaro M."/>
            <person name="Ramirez L."/>
            <person name="Pisabarro A.G."/>
            <person name="Kuo A."/>
            <person name="Tritt A."/>
            <person name="Lipzen A."/>
            <person name="He G."/>
            <person name="Yan M."/>
            <person name="Ng V."/>
            <person name="Cullen D."/>
            <person name="Martin F."/>
            <person name="Rosso M.-N."/>
            <person name="Henrissat B."/>
            <person name="Hibbett D."/>
            <person name="Martinez A.T."/>
            <person name="Grigoriev I.V."/>
        </authorList>
    </citation>
    <scope>NUCLEOTIDE SEQUENCE</scope>
    <source>
        <strain evidence="1">CBS 247.69</strain>
    </source>
</reference>
<dbReference type="InterPro" id="IPR027443">
    <property type="entry name" value="IPNS-like_sf"/>
</dbReference>
<dbReference type="Proteomes" id="UP000807353">
    <property type="component" value="Unassembled WGS sequence"/>
</dbReference>